<sequence length="417" mass="47885">MPTGLKLLLWFLGFITSSRWESLIKMIVMWGLAAAVMWWYLARTVDDERVNGSLNKVGTKRMLQLLVVIMIIMPLILGAGTNFTQLIYAFNLDQDLSGDKVALKGVWPVIMVVAVSLFGTWTYAWHLVVTSLQKSKLRDRIDHYLNFNRVLNLGETCLIVGSMALISLVYMGVQIISSKTMKWLILVEMLLFIAALIWLVLRAVRLLREFRLKWIKATIGPKEQVEKYYHVPTNAESYDVMQANHWIWTIPIVANLGLLGWLFWWSSAGHQRMLSHQNDIAKSALIAKKQRQKPKDYTKKWRADPEYRQQIRLARKNGDSYTGGTTIGEVIAHMGKPKGVDYVPGEDNPDVRVVYWPEAYGNWAINTVSLYVIMPGKLNDARVYKIDYDIDETTTAEESSEMDSEYAARKHHKKVEQ</sequence>
<keyword evidence="2" id="KW-0472">Membrane</keyword>
<dbReference type="RefSeq" id="WP_137608259.1">
    <property type="nucleotide sequence ID" value="NZ_BJDH01000014.1"/>
</dbReference>
<evidence type="ECO:0000313" key="4">
    <source>
        <dbReference type="Proteomes" id="UP001596227"/>
    </source>
</evidence>
<feature type="transmembrane region" description="Helical" evidence="2">
    <location>
        <begin position="150"/>
        <end position="171"/>
    </location>
</feature>
<evidence type="ECO:0000313" key="3">
    <source>
        <dbReference type="EMBL" id="MFC6295366.1"/>
    </source>
</evidence>
<protein>
    <submittedName>
        <fullName evidence="3">Uncharacterized protein</fullName>
    </submittedName>
</protein>
<dbReference type="Proteomes" id="UP001596227">
    <property type="component" value="Unassembled WGS sequence"/>
</dbReference>
<comment type="caution">
    <text evidence="3">The sequence shown here is derived from an EMBL/GenBank/DDBJ whole genome shotgun (WGS) entry which is preliminary data.</text>
</comment>
<feature type="transmembrane region" description="Helical" evidence="2">
    <location>
        <begin position="183"/>
        <end position="204"/>
    </location>
</feature>
<feature type="region of interest" description="Disordered" evidence="1">
    <location>
        <begin position="394"/>
        <end position="417"/>
    </location>
</feature>
<feature type="transmembrane region" description="Helical" evidence="2">
    <location>
        <begin position="107"/>
        <end position="129"/>
    </location>
</feature>
<organism evidence="3 4">
    <name type="scientific">Lactiplantibacillus daoliensis</name>
    <dbReference type="NCBI Taxonomy" id="2559916"/>
    <lineage>
        <taxon>Bacteria</taxon>
        <taxon>Bacillati</taxon>
        <taxon>Bacillota</taxon>
        <taxon>Bacilli</taxon>
        <taxon>Lactobacillales</taxon>
        <taxon>Lactobacillaceae</taxon>
        <taxon>Lactiplantibacillus</taxon>
    </lineage>
</organism>
<keyword evidence="2" id="KW-1133">Transmembrane helix</keyword>
<keyword evidence="2" id="KW-0812">Transmembrane</keyword>
<name>A0ABW1UJI7_9LACO</name>
<dbReference type="EMBL" id="JBHSSB010000026">
    <property type="protein sequence ID" value="MFC6295366.1"/>
    <property type="molecule type" value="Genomic_DNA"/>
</dbReference>
<proteinExistence type="predicted"/>
<feature type="compositionally biased region" description="Acidic residues" evidence="1">
    <location>
        <begin position="394"/>
        <end position="404"/>
    </location>
</feature>
<feature type="transmembrane region" description="Helical" evidence="2">
    <location>
        <begin position="62"/>
        <end position="87"/>
    </location>
</feature>
<reference evidence="4" key="1">
    <citation type="journal article" date="2019" name="Int. J. Syst. Evol. Microbiol.">
        <title>The Global Catalogue of Microorganisms (GCM) 10K type strain sequencing project: providing services to taxonomists for standard genome sequencing and annotation.</title>
        <authorList>
            <consortium name="The Broad Institute Genomics Platform"/>
            <consortium name="The Broad Institute Genome Sequencing Center for Infectious Disease"/>
            <person name="Wu L."/>
            <person name="Ma J."/>
        </authorList>
    </citation>
    <scope>NUCLEOTIDE SEQUENCE [LARGE SCALE GENOMIC DNA]</scope>
    <source>
        <strain evidence="4">CCM 8934</strain>
    </source>
</reference>
<feature type="transmembrane region" description="Helical" evidence="2">
    <location>
        <begin position="246"/>
        <end position="265"/>
    </location>
</feature>
<keyword evidence="4" id="KW-1185">Reference proteome</keyword>
<feature type="transmembrane region" description="Helical" evidence="2">
    <location>
        <begin position="20"/>
        <end position="41"/>
    </location>
</feature>
<accession>A0ABW1UJI7</accession>
<evidence type="ECO:0000256" key="2">
    <source>
        <dbReference type="SAM" id="Phobius"/>
    </source>
</evidence>
<gene>
    <name evidence="3" type="ORF">ACFQH1_09150</name>
</gene>
<evidence type="ECO:0000256" key="1">
    <source>
        <dbReference type="SAM" id="MobiDB-lite"/>
    </source>
</evidence>